<proteinExistence type="predicted"/>
<gene>
    <name evidence="2" type="ORF">CK820_G0039533</name>
</gene>
<sequence length="58" mass="6252">MWNPNAARVSRMPTVGSLPSSIPTACPWNPSCESLGSWHGWTSSDSGQEDAEENEESS</sequence>
<evidence type="ECO:0000313" key="2">
    <source>
        <dbReference type="EMBL" id="PNI32914.1"/>
    </source>
</evidence>
<feature type="region of interest" description="Disordered" evidence="1">
    <location>
        <begin position="1"/>
        <end position="24"/>
    </location>
</feature>
<dbReference type="Proteomes" id="UP000236370">
    <property type="component" value="Unassembled WGS sequence"/>
</dbReference>
<accession>A0A2J8KD17</accession>
<evidence type="ECO:0000256" key="1">
    <source>
        <dbReference type="SAM" id="MobiDB-lite"/>
    </source>
</evidence>
<name>A0A2J8KD17_PANTR</name>
<reference evidence="2 3" key="1">
    <citation type="submission" date="2017-12" db="EMBL/GenBank/DDBJ databases">
        <title>High-resolution comparative analysis of great ape genomes.</title>
        <authorList>
            <person name="Pollen A."/>
            <person name="Hastie A."/>
            <person name="Hormozdiari F."/>
            <person name="Dougherty M."/>
            <person name="Liu R."/>
            <person name="Chaisson M."/>
            <person name="Hoppe E."/>
            <person name="Hill C."/>
            <person name="Pang A."/>
            <person name="Hillier L."/>
            <person name="Baker C."/>
            <person name="Armstrong J."/>
            <person name="Shendure J."/>
            <person name="Paten B."/>
            <person name="Wilson R."/>
            <person name="Chao H."/>
            <person name="Schneider V."/>
            <person name="Ventura M."/>
            <person name="Kronenberg Z."/>
            <person name="Murali S."/>
            <person name="Gordon D."/>
            <person name="Cantsilieris S."/>
            <person name="Munson K."/>
            <person name="Nelson B."/>
            <person name="Raja A."/>
            <person name="Underwood J."/>
            <person name="Diekhans M."/>
            <person name="Fiddes I."/>
            <person name="Haussler D."/>
            <person name="Eichler E."/>
        </authorList>
    </citation>
    <scope>NUCLEOTIDE SEQUENCE [LARGE SCALE GENOMIC DNA]</scope>
    <source>
        <strain evidence="2">Yerkes chimp pedigree #C0471</strain>
    </source>
</reference>
<protein>
    <submittedName>
        <fullName evidence="2">PRR13 isoform 6</fullName>
    </submittedName>
</protein>
<feature type="compositionally biased region" description="Acidic residues" evidence="1">
    <location>
        <begin position="47"/>
        <end position="58"/>
    </location>
</feature>
<feature type="region of interest" description="Disordered" evidence="1">
    <location>
        <begin position="37"/>
        <end position="58"/>
    </location>
</feature>
<evidence type="ECO:0000313" key="3">
    <source>
        <dbReference type="Proteomes" id="UP000236370"/>
    </source>
</evidence>
<dbReference type="AlphaFoldDB" id="A0A2J8KD17"/>
<organism evidence="2 3">
    <name type="scientific">Pan troglodytes</name>
    <name type="common">Chimpanzee</name>
    <dbReference type="NCBI Taxonomy" id="9598"/>
    <lineage>
        <taxon>Eukaryota</taxon>
        <taxon>Metazoa</taxon>
        <taxon>Chordata</taxon>
        <taxon>Craniata</taxon>
        <taxon>Vertebrata</taxon>
        <taxon>Euteleostomi</taxon>
        <taxon>Mammalia</taxon>
        <taxon>Eutheria</taxon>
        <taxon>Euarchontoglires</taxon>
        <taxon>Primates</taxon>
        <taxon>Haplorrhini</taxon>
        <taxon>Catarrhini</taxon>
        <taxon>Hominidae</taxon>
        <taxon>Pan</taxon>
    </lineage>
</organism>
<dbReference type="EMBL" id="NBAG03000375">
    <property type="protein sequence ID" value="PNI32914.1"/>
    <property type="molecule type" value="Genomic_DNA"/>
</dbReference>
<comment type="caution">
    <text evidence="2">The sequence shown here is derived from an EMBL/GenBank/DDBJ whole genome shotgun (WGS) entry which is preliminary data.</text>
</comment>